<reference evidence="11" key="1">
    <citation type="submission" date="2015-06" db="EMBL/GenBank/DDBJ databases">
        <authorList>
            <person name="Bertelli C."/>
        </authorList>
    </citation>
    <scope>NUCLEOTIDE SEQUENCE [LARGE SCALE GENOMIC DNA]</scope>
    <source>
        <strain evidence="11">CRIB-30</strain>
    </source>
</reference>
<keyword evidence="7 8" id="KW-0067">ATP-binding</keyword>
<keyword evidence="11" id="KW-1185">Reference proteome</keyword>
<dbReference type="Gene3D" id="3.40.50.261">
    <property type="entry name" value="Succinyl-CoA synthetase domains"/>
    <property type="match status" value="1"/>
</dbReference>
<dbReference type="PANTHER" id="PTHR11815:SF10">
    <property type="entry name" value="SUCCINATE--COA LIGASE [GDP-FORMING] SUBUNIT BETA, MITOCHONDRIAL"/>
    <property type="match status" value="1"/>
</dbReference>
<comment type="catalytic activity">
    <reaction evidence="7">
        <text>GTP + succinate + CoA = succinyl-CoA + GDP + phosphate</text>
        <dbReference type="Rhea" id="RHEA:22120"/>
        <dbReference type="ChEBI" id="CHEBI:30031"/>
        <dbReference type="ChEBI" id="CHEBI:37565"/>
        <dbReference type="ChEBI" id="CHEBI:43474"/>
        <dbReference type="ChEBI" id="CHEBI:57287"/>
        <dbReference type="ChEBI" id="CHEBI:57292"/>
        <dbReference type="ChEBI" id="CHEBI:58189"/>
    </reaction>
</comment>
<comment type="similarity">
    <text evidence="1 7">Belongs to the succinate/malate CoA ligase beta subunit family.</text>
</comment>
<evidence type="ECO:0000256" key="1">
    <source>
        <dbReference type="ARBA" id="ARBA00009182"/>
    </source>
</evidence>
<dbReference type="HAMAP" id="MF_00558">
    <property type="entry name" value="Succ_CoA_beta"/>
    <property type="match status" value="1"/>
</dbReference>
<keyword evidence="5 7" id="KW-0547">Nucleotide-binding</keyword>
<dbReference type="EMBL" id="CWGJ01000026">
    <property type="protein sequence ID" value="CRX39151.1"/>
    <property type="molecule type" value="Genomic_DNA"/>
</dbReference>
<keyword evidence="4 7" id="KW-0479">Metal-binding</keyword>
<gene>
    <name evidence="7 10" type="primary">sucC</name>
    <name evidence="10" type="ORF">ELAC_1826</name>
</gene>
<evidence type="ECO:0000313" key="11">
    <source>
        <dbReference type="Proteomes" id="UP000220251"/>
    </source>
</evidence>
<dbReference type="FunFam" id="3.30.1490.20:FF:000002">
    <property type="entry name" value="Succinate--CoA ligase [ADP-forming] subunit beta"/>
    <property type="match status" value="1"/>
</dbReference>
<comment type="function">
    <text evidence="7">Succinyl-CoA synthetase functions in the citric acid cycle (TCA), coupling the hydrolysis of succinyl-CoA to the synthesis of either ATP or GTP and thus represents the only step of substrate-level phosphorylation in the TCA. The beta subunit provides nucleotide specificity of the enzyme and binds the substrate succinate, while the binding sites for coenzyme A and phosphate are found in the alpha subunit.</text>
</comment>
<dbReference type="GO" id="GO:0042709">
    <property type="term" value="C:succinate-CoA ligase complex"/>
    <property type="evidence" value="ECO:0007669"/>
    <property type="project" value="TreeGrafter"/>
</dbReference>
<dbReference type="SUPFAM" id="SSF52210">
    <property type="entry name" value="Succinyl-CoA synthetase domains"/>
    <property type="match status" value="1"/>
</dbReference>
<sequence length="389" mass="42265">MNLHEFQAKEVLKRFGIHSPACHIVKSEAEAEAFLKKSGWQKAVVKAQVHAGGRGKAGGVLLAKTPEEILQFVKNMLSKKLVTKQTGSQGVPVELVMLSELIDIEEEYYASVIIDRKRAGLSLIISREGGVEIEEVAEKDPGKVMNIPISASGKIREYQKIEISKFMGWPLSNSAVVLLQQLIDAFIKEDAAMIEINPLVKTKQGEFLALDAKMALDDNALYRQKDASLYYDPSQIPEQEAEAKKHDLSYIALEGEIGCMVNGAGLAMATMDIIQHFGGKPANFLDVGGGASKEKVAEGFKIILHDPSVKAIFVNIFGGIMNCETLSLGVVEAAKEIKLKVPLVVRMEGTNVEKGKAVLRSSGLNILVLEDMESAAKKVTELAHAGKGR</sequence>
<organism evidence="10 11">
    <name type="scientific">Estrella lausannensis</name>
    <dbReference type="NCBI Taxonomy" id="483423"/>
    <lineage>
        <taxon>Bacteria</taxon>
        <taxon>Pseudomonadati</taxon>
        <taxon>Chlamydiota</taxon>
        <taxon>Chlamydiia</taxon>
        <taxon>Parachlamydiales</taxon>
        <taxon>Candidatus Criblamydiaceae</taxon>
        <taxon>Estrella</taxon>
    </lineage>
</organism>
<feature type="domain" description="ATP-grasp" evidence="9">
    <location>
        <begin position="9"/>
        <end position="227"/>
    </location>
</feature>
<feature type="binding site" evidence="7">
    <location>
        <position position="102"/>
    </location>
    <ligand>
        <name>ATP</name>
        <dbReference type="ChEBI" id="CHEBI:30616"/>
    </ligand>
</feature>
<dbReference type="FunFam" id="3.30.470.20:FF:000002">
    <property type="entry name" value="Succinate--CoA ligase [ADP-forming] subunit beta"/>
    <property type="match status" value="1"/>
</dbReference>
<protein>
    <recommendedName>
        <fullName evidence="7">Succinate--CoA ligase [ADP-forming] subunit beta</fullName>
        <ecNumber evidence="7">6.2.1.5</ecNumber>
    </recommendedName>
    <alternativeName>
        <fullName evidence="7">Succinyl-CoA synthetase subunit beta</fullName>
        <shortName evidence="7">SCS-beta</shortName>
    </alternativeName>
</protein>
<dbReference type="PANTHER" id="PTHR11815">
    <property type="entry name" value="SUCCINYL-COA SYNTHETASE BETA CHAIN"/>
    <property type="match status" value="1"/>
</dbReference>
<name>A0A0H5DR50_9BACT</name>
<comment type="caution">
    <text evidence="7">Lacks conserved residue(s) required for the propagation of feature annotation.</text>
</comment>
<evidence type="ECO:0000259" key="9">
    <source>
        <dbReference type="PROSITE" id="PS50975"/>
    </source>
</evidence>
<feature type="binding site" evidence="7">
    <location>
        <begin position="319"/>
        <end position="321"/>
    </location>
    <ligand>
        <name>substrate</name>
        <note>ligand shared with subunit alpha</note>
    </ligand>
</feature>
<dbReference type="PIRSF" id="PIRSF001554">
    <property type="entry name" value="SucCS_beta"/>
    <property type="match status" value="1"/>
</dbReference>
<evidence type="ECO:0000256" key="4">
    <source>
        <dbReference type="ARBA" id="ARBA00022723"/>
    </source>
</evidence>
<dbReference type="GO" id="GO:0006099">
    <property type="term" value="P:tricarboxylic acid cycle"/>
    <property type="evidence" value="ECO:0007669"/>
    <property type="project" value="UniProtKB-UniRule"/>
</dbReference>
<comment type="pathway">
    <text evidence="7">Carbohydrate metabolism; tricarboxylic acid cycle; succinate from succinyl-CoA (ligase route): step 1/1.</text>
</comment>
<dbReference type="Pfam" id="PF08442">
    <property type="entry name" value="ATP-grasp_2"/>
    <property type="match status" value="1"/>
</dbReference>
<dbReference type="PROSITE" id="PS01217">
    <property type="entry name" value="SUCCINYL_COA_LIG_3"/>
    <property type="match status" value="1"/>
</dbReference>
<dbReference type="InterPro" id="IPR017866">
    <property type="entry name" value="Succ-CoA_synthase_bsu_CS"/>
</dbReference>
<feature type="binding site" evidence="7">
    <location>
        <position position="197"/>
    </location>
    <ligand>
        <name>Mg(2+)</name>
        <dbReference type="ChEBI" id="CHEBI:18420"/>
    </ligand>
</feature>
<dbReference type="GO" id="GO:0006104">
    <property type="term" value="P:succinyl-CoA metabolic process"/>
    <property type="evidence" value="ECO:0007669"/>
    <property type="project" value="TreeGrafter"/>
</dbReference>
<dbReference type="EC" id="6.2.1.5" evidence="7"/>
<dbReference type="Gene3D" id="3.30.1490.20">
    <property type="entry name" value="ATP-grasp fold, A domain"/>
    <property type="match status" value="1"/>
</dbReference>
<dbReference type="GO" id="GO:0005524">
    <property type="term" value="F:ATP binding"/>
    <property type="evidence" value="ECO:0007669"/>
    <property type="project" value="UniProtKB-UniRule"/>
</dbReference>
<evidence type="ECO:0000256" key="6">
    <source>
        <dbReference type="ARBA" id="ARBA00022842"/>
    </source>
</evidence>
<dbReference type="GO" id="GO:0004775">
    <property type="term" value="F:succinate-CoA ligase (ADP-forming) activity"/>
    <property type="evidence" value="ECO:0007669"/>
    <property type="project" value="UniProtKB-UniRule"/>
</dbReference>
<evidence type="ECO:0000256" key="5">
    <source>
        <dbReference type="ARBA" id="ARBA00022741"/>
    </source>
</evidence>
<comment type="subunit">
    <text evidence="7">Heterotetramer of two alpha and two beta subunits.</text>
</comment>
<feature type="binding site" evidence="7">
    <location>
        <begin position="53"/>
        <end position="55"/>
    </location>
    <ligand>
        <name>ATP</name>
        <dbReference type="ChEBI" id="CHEBI:30616"/>
    </ligand>
</feature>
<proteinExistence type="inferred from homology"/>
<feature type="binding site" evidence="7">
    <location>
        <position position="107"/>
    </location>
    <ligand>
        <name>ATP</name>
        <dbReference type="ChEBI" id="CHEBI:30616"/>
    </ligand>
</feature>
<keyword evidence="3 7" id="KW-0436">Ligase</keyword>
<dbReference type="AlphaFoldDB" id="A0A0H5DR50"/>
<dbReference type="InterPro" id="IPR013815">
    <property type="entry name" value="ATP_grasp_subdomain_1"/>
</dbReference>
<dbReference type="Pfam" id="PF00549">
    <property type="entry name" value="Ligase_CoA"/>
    <property type="match status" value="1"/>
</dbReference>
<evidence type="ECO:0000313" key="10">
    <source>
        <dbReference type="EMBL" id="CRX39151.1"/>
    </source>
</evidence>
<dbReference type="InterPro" id="IPR016102">
    <property type="entry name" value="Succinyl-CoA_synth-like"/>
</dbReference>
<feature type="binding site" evidence="7">
    <location>
        <position position="46"/>
    </location>
    <ligand>
        <name>ATP</name>
        <dbReference type="ChEBI" id="CHEBI:30616"/>
    </ligand>
</feature>
<dbReference type="PROSITE" id="PS50975">
    <property type="entry name" value="ATP_GRASP"/>
    <property type="match status" value="1"/>
</dbReference>
<dbReference type="Proteomes" id="UP000220251">
    <property type="component" value="Unassembled WGS sequence"/>
</dbReference>
<feature type="binding site" evidence="7">
    <location>
        <position position="211"/>
    </location>
    <ligand>
        <name>Mg(2+)</name>
        <dbReference type="ChEBI" id="CHEBI:18420"/>
    </ligand>
</feature>
<comment type="catalytic activity">
    <reaction evidence="7">
        <text>succinate + ATP + CoA = succinyl-CoA + ADP + phosphate</text>
        <dbReference type="Rhea" id="RHEA:17661"/>
        <dbReference type="ChEBI" id="CHEBI:30031"/>
        <dbReference type="ChEBI" id="CHEBI:30616"/>
        <dbReference type="ChEBI" id="CHEBI:43474"/>
        <dbReference type="ChEBI" id="CHEBI:57287"/>
        <dbReference type="ChEBI" id="CHEBI:57292"/>
        <dbReference type="ChEBI" id="CHEBI:456216"/>
        <dbReference type="EC" id="6.2.1.5"/>
    </reaction>
</comment>
<evidence type="ECO:0000256" key="2">
    <source>
        <dbReference type="ARBA" id="ARBA00022532"/>
    </source>
</evidence>
<dbReference type="InterPro" id="IPR005809">
    <property type="entry name" value="Succ_CoA_ligase-like_bsu"/>
</dbReference>
<accession>A0A0H5DR50</accession>
<keyword evidence="2 7" id="KW-0816">Tricarboxylic acid cycle</keyword>
<dbReference type="NCBIfam" id="NF001913">
    <property type="entry name" value="PRK00696.1"/>
    <property type="match status" value="1"/>
</dbReference>
<dbReference type="Gene3D" id="3.30.470.20">
    <property type="entry name" value="ATP-grasp fold, B domain"/>
    <property type="match status" value="1"/>
</dbReference>
<dbReference type="InterPro" id="IPR013650">
    <property type="entry name" value="ATP-grasp_succ-CoA_synth-type"/>
</dbReference>
<comment type="cofactor">
    <cofactor evidence="7">
        <name>Mg(2+)</name>
        <dbReference type="ChEBI" id="CHEBI:18420"/>
    </cofactor>
    <text evidence="7">Binds 1 Mg(2+) ion per subunit.</text>
</comment>
<keyword evidence="6 7" id="KW-0460">Magnesium</keyword>
<dbReference type="RefSeq" id="WP_098039018.1">
    <property type="nucleotide sequence ID" value="NZ_CWGJ01000026.1"/>
</dbReference>
<dbReference type="GO" id="GO:0000287">
    <property type="term" value="F:magnesium ion binding"/>
    <property type="evidence" value="ECO:0007669"/>
    <property type="project" value="UniProtKB-UniRule"/>
</dbReference>
<feature type="binding site" evidence="7">
    <location>
        <position position="262"/>
    </location>
    <ligand>
        <name>substrate</name>
        <note>ligand shared with subunit alpha</note>
    </ligand>
</feature>
<evidence type="ECO:0000256" key="8">
    <source>
        <dbReference type="PROSITE-ProRule" id="PRU00409"/>
    </source>
</evidence>
<dbReference type="NCBIfam" id="TIGR01016">
    <property type="entry name" value="sucCoAbeta"/>
    <property type="match status" value="1"/>
</dbReference>
<evidence type="ECO:0000256" key="7">
    <source>
        <dbReference type="HAMAP-Rule" id="MF_00558"/>
    </source>
</evidence>
<evidence type="ECO:0000256" key="3">
    <source>
        <dbReference type="ARBA" id="ARBA00022598"/>
    </source>
</evidence>
<dbReference type="FunFam" id="3.40.50.261:FF:000001">
    <property type="entry name" value="Succinate--CoA ligase [ADP-forming] subunit beta"/>
    <property type="match status" value="1"/>
</dbReference>
<dbReference type="GO" id="GO:0004776">
    <property type="term" value="F:succinate-CoA ligase (GDP-forming) activity"/>
    <property type="evidence" value="ECO:0007669"/>
    <property type="project" value="RHEA"/>
</dbReference>
<dbReference type="InterPro" id="IPR011761">
    <property type="entry name" value="ATP-grasp"/>
</dbReference>
<dbReference type="SUPFAM" id="SSF56059">
    <property type="entry name" value="Glutathione synthetase ATP-binding domain-like"/>
    <property type="match status" value="1"/>
</dbReference>
<dbReference type="InterPro" id="IPR005811">
    <property type="entry name" value="SUCC_ACL_C"/>
</dbReference>
<dbReference type="OrthoDB" id="9802602at2"/>
<dbReference type="GO" id="GO:0005829">
    <property type="term" value="C:cytosol"/>
    <property type="evidence" value="ECO:0007669"/>
    <property type="project" value="TreeGrafter"/>
</dbReference>
<dbReference type="UniPathway" id="UPA00223">
    <property type="reaction ID" value="UER00999"/>
</dbReference>